<feature type="region of interest" description="Disordered" evidence="7">
    <location>
        <begin position="1"/>
        <end position="98"/>
    </location>
</feature>
<dbReference type="PROSITE" id="PS50192">
    <property type="entry name" value="T_SNARE"/>
    <property type="match status" value="1"/>
</dbReference>
<dbReference type="InterPro" id="IPR000727">
    <property type="entry name" value="T_SNARE_dom"/>
</dbReference>
<feature type="compositionally biased region" description="Polar residues" evidence="7">
    <location>
        <begin position="17"/>
        <end position="27"/>
    </location>
</feature>
<dbReference type="Proteomes" id="UP000603453">
    <property type="component" value="Unassembled WGS sequence"/>
</dbReference>
<keyword evidence="5 8" id="KW-0472">Membrane</keyword>
<dbReference type="InterPro" id="IPR045242">
    <property type="entry name" value="Syntaxin"/>
</dbReference>
<dbReference type="InterPro" id="IPR006011">
    <property type="entry name" value="Syntaxin_N"/>
</dbReference>
<evidence type="ECO:0000256" key="1">
    <source>
        <dbReference type="ARBA" id="ARBA00004211"/>
    </source>
</evidence>
<evidence type="ECO:0000256" key="7">
    <source>
        <dbReference type="SAM" id="MobiDB-lite"/>
    </source>
</evidence>
<dbReference type="GO" id="GO:0005886">
    <property type="term" value="C:plasma membrane"/>
    <property type="evidence" value="ECO:0007669"/>
    <property type="project" value="TreeGrafter"/>
</dbReference>
<dbReference type="GO" id="GO:0031201">
    <property type="term" value="C:SNARE complex"/>
    <property type="evidence" value="ECO:0007669"/>
    <property type="project" value="TreeGrafter"/>
</dbReference>
<accession>A0A8H7V128</accession>
<feature type="transmembrane region" description="Helical" evidence="8">
    <location>
        <begin position="339"/>
        <end position="360"/>
    </location>
</feature>
<organism evidence="10 11">
    <name type="scientific">Mucor saturninus</name>
    <dbReference type="NCBI Taxonomy" id="64648"/>
    <lineage>
        <taxon>Eukaryota</taxon>
        <taxon>Fungi</taxon>
        <taxon>Fungi incertae sedis</taxon>
        <taxon>Mucoromycota</taxon>
        <taxon>Mucoromycotina</taxon>
        <taxon>Mucoromycetes</taxon>
        <taxon>Mucorales</taxon>
        <taxon>Mucorineae</taxon>
        <taxon>Mucoraceae</taxon>
        <taxon>Mucor</taxon>
    </lineage>
</organism>
<dbReference type="InterPro" id="IPR010989">
    <property type="entry name" value="SNARE"/>
</dbReference>
<keyword evidence="11" id="KW-1185">Reference proteome</keyword>
<dbReference type="Pfam" id="PF00804">
    <property type="entry name" value="Syntaxin"/>
    <property type="match status" value="1"/>
</dbReference>
<comment type="subcellular location">
    <subcellularLocation>
        <location evidence="1">Membrane</location>
        <topology evidence="1">Single-pass type IV membrane protein</topology>
    </subcellularLocation>
</comment>
<dbReference type="GO" id="GO:0000149">
    <property type="term" value="F:SNARE binding"/>
    <property type="evidence" value="ECO:0007669"/>
    <property type="project" value="TreeGrafter"/>
</dbReference>
<keyword evidence="4 8" id="KW-1133">Transmembrane helix</keyword>
<dbReference type="Pfam" id="PF05739">
    <property type="entry name" value="SNARE"/>
    <property type="match status" value="1"/>
</dbReference>
<dbReference type="AlphaFoldDB" id="A0A8H7V128"/>
<dbReference type="Gene3D" id="1.20.58.70">
    <property type="match status" value="1"/>
</dbReference>
<name>A0A8H7V128_9FUNG</name>
<dbReference type="SMART" id="SM00503">
    <property type="entry name" value="SynN"/>
    <property type="match status" value="1"/>
</dbReference>
<evidence type="ECO:0000256" key="4">
    <source>
        <dbReference type="ARBA" id="ARBA00022989"/>
    </source>
</evidence>
<dbReference type="GO" id="GO:0048278">
    <property type="term" value="P:vesicle docking"/>
    <property type="evidence" value="ECO:0007669"/>
    <property type="project" value="TreeGrafter"/>
</dbReference>
<evidence type="ECO:0000313" key="10">
    <source>
        <dbReference type="EMBL" id="KAG2201547.1"/>
    </source>
</evidence>
<evidence type="ECO:0000256" key="5">
    <source>
        <dbReference type="ARBA" id="ARBA00023136"/>
    </source>
</evidence>
<dbReference type="CDD" id="cd00179">
    <property type="entry name" value="SynN"/>
    <property type="match status" value="1"/>
</dbReference>
<dbReference type="SUPFAM" id="SSF47661">
    <property type="entry name" value="t-snare proteins"/>
    <property type="match status" value="1"/>
</dbReference>
<feature type="domain" description="T-SNARE coiled-coil homology" evidence="9">
    <location>
        <begin position="265"/>
        <end position="327"/>
    </location>
</feature>
<evidence type="ECO:0000256" key="6">
    <source>
        <dbReference type="SAM" id="Coils"/>
    </source>
</evidence>
<proteinExistence type="inferred from homology"/>
<dbReference type="GO" id="GO:0006906">
    <property type="term" value="P:vesicle fusion"/>
    <property type="evidence" value="ECO:0007669"/>
    <property type="project" value="TreeGrafter"/>
</dbReference>
<feature type="compositionally biased region" description="Basic and acidic residues" evidence="7">
    <location>
        <begin position="1"/>
        <end position="12"/>
    </location>
</feature>
<reference evidence="10" key="1">
    <citation type="submission" date="2020-12" db="EMBL/GenBank/DDBJ databases">
        <title>Metabolic potential, ecology and presence of endohyphal bacteria is reflected in genomic diversity of Mucoromycotina.</title>
        <authorList>
            <person name="Muszewska A."/>
            <person name="Okrasinska A."/>
            <person name="Steczkiewicz K."/>
            <person name="Drgas O."/>
            <person name="Orlowska M."/>
            <person name="Perlinska-Lenart U."/>
            <person name="Aleksandrzak-Piekarczyk T."/>
            <person name="Szatraj K."/>
            <person name="Zielenkiewicz U."/>
            <person name="Pilsyk S."/>
            <person name="Malc E."/>
            <person name="Mieczkowski P."/>
            <person name="Kruszewska J.S."/>
            <person name="Biernat P."/>
            <person name="Pawlowska J."/>
        </authorList>
    </citation>
    <scope>NUCLEOTIDE SEQUENCE</scope>
    <source>
        <strain evidence="10">WA0000017839</strain>
    </source>
</reference>
<evidence type="ECO:0000256" key="8">
    <source>
        <dbReference type="SAM" id="Phobius"/>
    </source>
</evidence>
<dbReference type="GO" id="GO:0006886">
    <property type="term" value="P:intracellular protein transport"/>
    <property type="evidence" value="ECO:0007669"/>
    <property type="project" value="TreeGrafter"/>
</dbReference>
<keyword evidence="3 8" id="KW-0812">Transmembrane</keyword>
<dbReference type="OrthoDB" id="10255013at2759"/>
<comment type="caution">
    <text evidence="10">The sequence shown here is derived from an EMBL/GenBank/DDBJ whole genome shotgun (WGS) entry which is preliminary data.</text>
</comment>
<feature type="coiled-coil region" evidence="6">
    <location>
        <begin position="146"/>
        <end position="173"/>
    </location>
</feature>
<dbReference type="PANTHER" id="PTHR19957">
    <property type="entry name" value="SYNTAXIN"/>
    <property type="match status" value="1"/>
</dbReference>
<dbReference type="GO" id="GO:0012505">
    <property type="term" value="C:endomembrane system"/>
    <property type="evidence" value="ECO:0007669"/>
    <property type="project" value="TreeGrafter"/>
</dbReference>
<feature type="compositionally biased region" description="Polar residues" evidence="7">
    <location>
        <begin position="370"/>
        <end position="379"/>
    </location>
</feature>
<keyword evidence="6" id="KW-0175">Coiled coil</keyword>
<sequence length="407" mass="46107">MSFSFSRDRMAELRGSSGATSNDNYSMSDDEFGHPNRRPMGAYPQPSAMQTTPPPPQPTHEYAPAHETYEMTPTEQQPQQQQTQQQHQLQQPQQQKADLSTTNGFFDEIDRLKSDIDSVNYNIDQIANLHNNALSSLNEQLSKQTARDLERKKSETQQKNMFIKTRIQELENSNARLPNDGDTQMRRSQTAALRKRFLDTIQRYQDVERNYQLKYRQRIERQIRIVKPDASQDEVDDIIDSDDSPQVFAQSLMSAGRQHQSKAVLSEVQSRHMDIKHIEKTIIELHQLFMDMQMMVEQQGETLNQVEQHAETTQAELKQGNTYLTKAIATAKSTRAKKWCCFFLCIGICVMIAILVWWFAFGHVGADGSTGKSDNNNDNAITTSPGPTATPTTAPTATATATATTIT</sequence>
<protein>
    <recommendedName>
        <fullName evidence="9">t-SNARE coiled-coil homology domain-containing protein</fullName>
    </recommendedName>
</protein>
<comment type="similarity">
    <text evidence="2">Belongs to the syntaxin family.</text>
</comment>
<dbReference type="CDD" id="cd15849">
    <property type="entry name" value="SNARE_Sso1"/>
    <property type="match status" value="1"/>
</dbReference>
<dbReference type="EMBL" id="JAEPRD010000070">
    <property type="protein sequence ID" value="KAG2201547.1"/>
    <property type="molecule type" value="Genomic_DNA"/>
</dbReference>
<evidence type="ECO:0000313" key="11">
    <source>
        <dbReference type="Proteomes" id="UP000603453"/>
    </source>
</evidence>
<dbReference type="GO" id="GO:0006887">
    <property type="term" value="P:exocytosis"/>
    <property type="evidence" value="ECO:0007669"/>
    <property type="project" value="TreeGrafter"/>
</dbReference>
<feature type="compositionally biased region" description="Low complexity" evidence="7">
    <location>
        <begin position="380"/>
        <end position="407"/>
    </location>
</feature>
<dbReference type="GO" id="GO:0005484">
    <property type="term" value="F:SNAP receptor activity"/>
    <property type="evidence" value="ECO:0007669"/>
    <property type="project" value="TreeGrafter"/>
</dbReference>
<dbReference type="PANTHER" id="PTHR19957:SF307">
    <property type="entry name" value="PROTEIN SSO1-RELATED"/>
    <property type="match status" value="1"/>
</dbReference>
<evidence type="ECO:0000256" key="3">
    <source>
        <dbReference type="ARBA" id="ARBA00022692"/>
    </source>
</evidence>
<evidence type="ECO:0000259" key="9">
    <source>
        <dbReference type="PROSITE" id="PS50192"/>
    </source>
</evidence>
<evidence type="ECO:0000256" key="2">
    <source>
        <dbReference type="ARBA" id="ARBA00009063"/>
    </source>
</evidence>
<feature type="compositionally biased region" description="Low complexity" evidence="7">
    <location>
        <begin position="72"/>
        <end position="95"/>
    </location>
</feature>
<feature type="region of interest" description="Disordered" evidence="7">
    <location>
        <begin position="370"/>
        <end position="407"/>
    </location>
</feature>
<gene>
    <name evidence="10" type="ORF">INT47_007424</name>
</gene>
<dbReference type="SMART" id="SM00397">
    <property type="entry name" value="t_SNARE"/>
    <property type="match status" value="1"/>
</dbReference>